<organism evidence="1 2">
    <name type="scientific">Caerostris darwini</name>
    <dbReference type="NCBI Taxonomy" id="1538125"/>
    <lineage>
        <taxon>Eukaryota</taxon>
        <taxon>Metazoa</taxon>
        <taxon>Ecdysozoa</taxon>
        <taxon>Arthropoda</taxon>
        <taxon>Chelicerata</taxon>
        <taxon>Arachnida</taxon>
        <taxon>Araneae</taxon>
        <taxon>Araneomorphae</taxon>
        <taxon>Entelegynae</taxon>
        <taxon>Araneoidea</taxon>
        <taxon>Araneidae</taxon>
        <taxon>Caerostris</taxon>
    </lineage>
</organism>
<gene>
    <name evidence="1" type="ORF">CDAR_603561</name>
</gene>
<keyword evidence="2" id="KW-1185">Reference proteome</keyword>
<protein>
    <submittedName>
        <fullName evidence="1">Uncharacterized protein</fullName>
    </submittedName>
</protein>
<reference evidence="1 2" key="1">
    <citation type="submission" date="2021-06" db="EMBL/GenBank/DDBJ databases">
        <title>Caerostris darwini draft genome.</title>
        <authorList>
            <person name="Kono N."/>
            <person name="Arakawa K."/>
        </authorList>
    </citation>
    <scope>NUCLEOTIDE SEQUENCE [LARGE SCALE GENOMIC DNA]</scope>
</reference>
<name>A0AAV4T3A8_9ARAC</name>
<proteinExistence type="predicted"/>
<dbReference type="AlphaFoldDB" id="A0AAV4T3A8"/>
<accession>A0AAV4T3A8</accession>
<dbReference type="EMBL" id="BPLQ01009034">
    <property type="protein sequence ID" value="GIY41113.1"/>
    <property type="molecule type" value="Genomic_DNA"/>
</dbReference>
<dbReference type="Proteomes" id="UP001054837">
    <property type="component" value="Unassembled WGS sequence"/>
</dbReference>
<comment type="caution">
    <text evidence="1">The sequence shown here is derived from an EMBL/GenBank/DDBJ whole genome shotgun (WGS) entry which is preliminary data.</text>
</comment>
<evidence type="ECO:0000313" key="2">
    <source>
        <dbReference type="Proteomes" id="UP001054837"/>
    </source>
</evidence>
<evidence type="ECO:0000313" key="1">
    <source>
        <dbReference type="EMBL" id="GIY41113.1"/>
    </source>
</evidence>
<sequence>MVSATGGNFPADLTDMIQLDYSSSSRGLWNARHDRRLNRRTTGLSFLTLFLPSDSIIGLNLKRSKKGQCRFSAENGFRKTSDYWFWKAISQGHGI</sequence>